<dbReference type="InterPro" id="IPR011009">
    <property type="entry name" value="Kinase-like_dom_sf"/>
</dbReference>
<dbReference type="SUPFAM" id="SSF56112">
    <property type="entry name" value="Protein kinase-like (PK-like)"/>
    <property type="match status" value="1"/>
</dbReference>
<dbReference type="EMBL" id="JAUJFL010000002">
    <property type="protein sequence ID" value="KAK2611431.1"/>
    <property type="molecule type" value="Genomic_DNA"/>
</dbReference>
<proteinExistence type="predicted"/>
<accession>A0AAD9SMZ5</accession>
<sequence length="567" mass="62606">MAELALGVVGLVGLIDVCHHWGTELVAACHALSKADTHLYESVVRVEACWLRTQSQIELVRHLDPLLDDWHRHVQQQTLEVLLAKLRAANTKLWSLLKPSQASLDHSSEQIGTAKAKRFKYVFVRDSLAEAIADLETWRTVFDPTWYLMMKMASPEVDHQLEVEANQSTISSLGNYGSKPPGATARYIRRAIHTTDDEAARSTVLLPADGLLHNSIKSIPLSPAKLARRADNGDIVILDTVTCTSKPHATAVKRDVRNFALRLKHADPFGFGLLQCKGILQEEDHKTATGDLSFVFRLPTTHTQVQSLRQRLMSGPAGQHDSLSGRLDLARQLVNAISYVHLYDFVHKNIRPETILIIGQKTPNMLGTASKSGAPINEGGQDGAPGNETAVLVGFDVLRDVDGKTLRLGDDDWERNLYRHPRRQGDTPSVDYEIRHDIYSLGVCLLEIGLWDSFVVYDKPGAGQEAEENAKGPWLGSGLGTNFAEMSGAELLKAPETVKNHLISLARGRLRRKVGTKYSKVVETCLTCLDSGNVDFGDETEFRDELGIAVGVRYIEKVVGKLAEIVV</sequence>
<dbReference type="Proteomes" id="UP001265746">
    <property type="component" value="Unassembled WGS sequence"/>
</dbReference>
<dbReference type="PANTHER" id="PTHR37542:SF1">
    <property type="entry name" value="PRION-INHIBITION AND PROPAGATION HELO DOMAIN-CONTAINING PROTEIN"/>
    <property type="match status" value="1"/>
</dbReference>
<evidence type="ECO:0008006" key="3">
    <source>
        <dbReference type="Google" id="ProtNLM"/>
    </source>
</evidence>
<name>A0AAD9SMZ5_PHOAM</name>
<dbReference type="PANTHER" id="PTHR37542">
    <property type="entry name" value="HELO DOMAIN-CONTAINING PROTEIN-RELATED"/>
    <property type="match status" value="1"/>
</dbReference>
<organism evidence="1 2">
    <name type="scientific">Phomopsis amygdali</name>
    <name type="common">Fusicoccum amygdali</name>
    <dbReference type="NCBI Taxonomy" id="1214568"/>
    <lineage>
        <taxon>Eukaryota</taxon>
        <taxon>Fungi</taxon>
        <taxon>Dikarya</taxon>
        <taxon>Ascomycota</taxon>
        <taxon>Pezizomycotina</taxon>
        <taxon>Sordariomycetes</taxon>
        <taxon>Sordariomycetidae</taxon>
        <taxon>Diaporthales</taxon>
        <taxon>Diaporthaceae</taxon>
        <taxon>Diaporthe</taxon>
    </lineage>
</organism>
<evidence type="ECO:0000313" key="1">
    <source>
        <dbReference type="EMBL" id="KAK2611431.1"/>
    </source>
</evidence>
<dbReference type="AlphaFoldDB" id="A0AAD9SMZ5"/>
<dbReference type="Gene3D" id="1.10.510.10">
    <property type="entry name" value="Transferase(Phosphotransferase) domain 1"/>
    <property type="match status" value="1"/>
</dbReference>
<comment type="caution">
    <text evidence="1">The sequence shown here is derived from an EMBL/GenBank/DDBJ whole genome shotgun (WGS) entry which is preliminary data.</text>
</comment>
<evidence type="ECO:0000313" key="2">
    <source>
        <dbReference type="Proteomes" id="UP001265746"/>
    </source>
</evidence>
<keyword evidence="2" id="KW-1185">Reference proteome</keyword>
<protein>
    <recommendedName>
        <fullName evidence="3">Protein kinase domain-containing protein</fullName>
    </recommendedName>
</protein>
<gene>
    <name evidence="1" type="ORF">N8I77_004770</name>
</gene>
<reference evidence="1" key="1">
    <citation type="submission" date="2023-06" db="EMBL/GenBank/DDBJ databases">
        <authorList>
            <person name="Noh H."/>
        </authorList>
    </citation>
    <scope>NUCLEOTIDE SEQUENCE</scope>
    <source>
        <strain evidence="1">DUCC20226</strain>
    </source>
</reference>